<gene>
    <name evidence="1" type="ORF">ABIE21_003642</name>
</gene>
<dbReference type="EMBL" id="JBEPSJ010000006">
    <property type="protein sequence ID" value="MET4584104.1"/>
    <property type="molecule type" value="Genomic_DNA"/>
</dbReference>
<protein>
    <submittedName>
        <fullName evidence="1">Uncharacterized protein</fullName>
    </submittedName>
</protein>
<sequence>MTVIGVPAAGTTSDHVTLVRTITVEHTLDFILHEERTVVRVGADDVLDLTTTNIAHKIAS</sequence>
<dbReference type="Proteomes" id="UP001549257">
    <property type="component" value="Unassembled WGS sequence"/>
</dbReference>
<accession>A0ABV2QSQ6</accession>
<reference evidence="1 2" key="1">
    <citation type="submission" date="2024-06" db="EMBL/GenBank/DDBJ databases">
        <title>Sorghum-associated microbial communities from plants grown in Nebraska, USA.</title>
        <authorList>
            <person name="Schachtman D."/>
        </authorList>
    </citation>
    <scope>NUCLEOTIDE SEQUENCE [LARGE SCALE GENOMIC DNA]</scope>
    <source>
        <strain evidence="1 2">2857</strain>
    </source>
</reference>
<comment type="caution">
    <text evidence="1">The sequence shown here is derived from an EMBL/GenBank/DDBJ whole genome shotgun (WGS) entry which is preliminary data.</text>
</comment>
<evidence type="ECO:0000313" key="2">
    <source>
        <dbReference type="Proteomes" id="UP001549257"/>
    </source>
</evidence>
<keyword evidence="2" id="KW-1185">Reference proteome</keyword>
<evidence type="ECO:0000313" key="1">
    <source>
        <dbReference type="EMBL" id="MET4584104.1"/>
    </source>
</evidence>
<proteinExistence type="predicted"/>
<organism evidence="1 2">
    <name type="scientific">Conyzicola nivalis</name>
    <dbReference type="NCBI Taxonomy" id="1477021"/>
    <lineage>
        <taxon>Bacteria</taxon>
        <taxon>Bacillati</taxon>
        <taxon>Actinomycetota</taxon>
        <taxon>Actinomycetes</taxon>
        <taxon>Micrococcales</taxon>
        <taxon>Microbacteriaceae</taxon>
        <taxon>Conyzicola</taxon>
    </lineage>
</organism>
<name>A0ABV2QSQ6_9MICO</name>